<evidence type="ECO:0000313" key="1">
    <source>
        <dbReference type="EnsemblMetazoa" id="PPA26875.1"/>
    </source>
</evidence>
<sequence length="1571" mass="177389">MGSLPAPQQYYGNPSYFHASNQHDAIRNAIFLNLGYLPIYFLAVCIYKNPNIVRRYKSTIIFAGVVQYVLTLPYTIFNTWLAIYVDHEVQTTVFMCTFVRMGTSVLNFMSFNALTAISISRLLLIVFKLNCGLAWEVFFFTVASVPILADIIYMFFVSRPTENAICGPLLFYYELAPLMVWNGYIFGIPLIAVLLNSVTAGYLLYKRYSADAYLKNTRRTVNELFIATALLIQSVIPALTMSSKGYRSMQEIYGMRADPWLKEVIETSGYMTTGLNMIASMICIKHFRQMFKQLIFRDKSITRVGDVTTVTIILVQLPVSHMASLPSPLIYYGNPSYFHASYQQTATRSAVLLNIGYLPIYFLAVCIYMNPNIIRRYKNTIVFAGIVQYVLTLPYTIFNTWLALYVNHEVETTVFLCTFIRMSTAVTNFISFNALTAISISRLLIIVFKINLSLTWNFLFFGIASIPIANVVYMFFVSRPIPNSLCGPVLFFYELVPLMLWNGYIFGILLVAVLLNSVTAGYLLYKRYTAGLKTEPWLTDVFEVSGDVTTGVNMVASMICIKHFRQMFKKLVLRDKTVAKVDENTTLTVRSLILQVAMPPLPSPEIYYGNPSYFHAAYQSTAIRSAILLNLGYLPIYFLAVCIYQNPNIIRRYKTTIVFAGISQYVLTLPYTIFNTWLAVYVNQEIQTTVFMCTFYRMGAALLNFISFNSLTAISISRLFIIVFKINLSLAWNMLFFVVASIPIIADVAYMFFVSRPTANSICGPLLFYYELAPLMLWNGYILGIPLIAVLLNSITAGYLLYKRYSAGFQADAWVKDLIDTSGDVTTGLNMLASMVCIKHFREIMSARYFGQNSTFLSSYRPQASVLSPIFWSNMIPVAFILYCAIKHPKRTSLYTESVLFPTFTQAIMTVPNASYLTWFALFIMQDTPTTVLLCTAPKIIGSSFTLMSFSTITALAVSRFITIVFGLRTGIKLSILFSVIIASPLVASVLLIHFDGSLYGNDVCQPILFFKFEHLPYYHFYAFAVPTLAVLFNLLTLLYLIQYRCRKGMKPTNTTAFDEFYVALSLFVQSFCPLITVGARAVISLNALNQYGVVIPVEVVKIIDMLGCFTTTIIYAAFGQFVLTLPVSCYYFFLSFFTTKDLQSTMLMCTIVSNGCSILEFSGHLVIPAVAIGRFLGVVVGLRLNVYFLTLLLVFATIPHYLALYITITDGVPIPRAYCSPLLFFKSFVIREPYTLYMYFPPFIAVFFNLGTLAYVFWHKSRRGAEIRPDKARDELFVALGLLVQSIVPAITIGARGYVLWVEIFRAEVRADRARDELFVALGLLVQSIVPAVTIGARGYILWVEIFRSIGPIGIELLQYGSNWTLSRCCNRDQAKRYRLDCSTPHNYRTTLIEVPKSLEDIVEYTSYFTVGLNTLASIVFIKSFRLEFLKLLGNHITSKYDKEPSTDIQSNALVCTLTHNVLTIAEFSGHLIIPPYNYYMYVPPIIAVAFNLGTLAFVYWHKYKRESRVSSAKSREELLVTLGLLAQSIVPAVTLSSRAYFMWIEVFPTVPLGTVSPAAPPTPPHSPSA</sequence>
<organism evidence="1 2">
    <name type="scientific">Pristionchus pacificus</name>
    <name type="common">Parasitic nematode worm</name>
    <dbReference type="NCBI Taxonomy" id="54126"/>
    <lineage>
        <taxon>Eukaryota</taxon>
        <taxon>Metazoa</taxon>
        <taxon>Ecdysozoa</taxon>
        <taxon>Nematoda</taxon>
        <taxon>Chromadorea</taxon>
        <taxon>Rhabditida</taxon>
        <taxon>Rhabditina</taxon>
        <taxon>Diplogasteromorpha</taxon>
        <taxon>Diplogasteroidea</taxon>
        <taxon>Neodiplogasteridae</taxon>
        <taxon>Pristionchus</taxon>
    </lineage>
</organism>
<reference evidence="2" key="1">
    <citation type="journal article" date="2008" name="Nat. Genet.">
        <title>The Pristionchus pacificus genome provides a unique perspective on nematode lifestyle and parasitism.</title>
        <authorList>
            <person name="Dieterich C."/>
            <person name="Clifton S.W."/>
            <person name="Schuster L.N."/>
            <person name="Chinwalla A."/>
            <person name="Delehaunty K."/>
            <person name="Dinkelacker I."/>
            <person name="Fulton L."/>
            <person name="Fulton R."/>
            <person name="Godfrey J."/>
            <person name="Minx P."/>
            <person name="Mitreva M."/>
            <person name="Roeseler W."/>
            <person name="Tian H."/>
            <person name="Witte H."/>
            <person name="Yang S.P."/>
            <person name="Wilson R.K."/>
            <person name="Sommer R.J."/>
        </authorList>
    </citation>
    <scope>NUCLEOTIDE SEQUENCE [LARGE SCALE GENOMIC DNA]</scope>
    <source>
        <strain evidence="2">PS312</strain>
    </source>
</reference>
<reference evidence="1" key="2">
    <citation type="submission" date="2022-06" db="UniProtKB">
        <authorList>
            <consortium name="EnsemblMetazoa"/>
        </authorList>
    </citation>
    <scope>IDENTIFICATION</scope>
    <source>
        <strain evidence="1">PS312</strain>
    </source>
</reference>
<accession>A0A8R1UIM2</accession>
<gene>
    <name evidence="1" type="primary">WBGene00116429</name>
</gene>
<evidence type="ECO:0000313" key="2">
    <source>
        <dbReference type="Proteomes" id="UP000005239"/>
    </source>
</evidence>
<dbReference type="Gene3D" id="1.20.1070.10">
    <property type="entry name" value="Rhodopsin 7-helix transmembrane proteins"/>
    <property type="match status" value="1"/>
</dbReference>
<dbReference type="PANTHER" id="PTHR38614">
    <property type="entry name" value="PROTEIN CBG09954"/>
    <property type="match status" value="1"/>
</dbReference>
<dbReference type="PANTHER" id="PTHR38614:SF1">
    <property type="entry name" value="G_PROTEIN_RECEP_F1_2 DOMAIN-CONTAINING PROTEIN"/>
    <property type="match status" value="1"/>
</dbReference>
<protein>
    <submittedName>
        <fullName evidence="1">Uncharacterized protein</fullName>
    </submittedName>
</protein>
<dbReference type="SUPFAM" id="SSF81321">
    <property type="entry name" value="Family A G protein-coupled receptor-like"/>
    <property type="match status" value="1"/>
</dbReference>
<name>A0A2A6BZ65_PRIPA</name>
<proteinExistence type="predicted"/>
<accession>A0A2A6BZ65</accession>
<keyword evidence="2" id="KW-1185">Reference proteome</keyword>
<dbReference type="InterPro" id="IPR010601">
    <property type="entry name" value="DUF1182"/>
</dbReference>
<dbReference type="EnsemblMetazoa" id="PPA26875.1">
    <property type="protein sequence ID" value="PPA26875.1"/>
    <property type="gene ID" value="WBGene00116429"/>
</dbReference>
<dbReference type="Proteomes" id="UP000005239">
    <property type="component" value="Unassembled WGS sequence"/>
</dbReference>
<dbReference type="Pfam" id="PF06681">
    <property type="entry name" value="DUF1182"/>
    <property type="match status" value="1"/>
</dbReference>